<evidence type="ECO:0000256" key="4">
    <source>
        <dbReference type="RuleBase" id="RU361188"/>
    </source>
</evidence>
<organism evidence="8 9">
    <name type="scientific">Sediminibacterium roseum</name>
    <dbReference type="NCBI Taxonomy" id="1978412"/>
    <lineage>
        <taxon>Bacteria</taxon>
        <taxon>Pseudomonadati</taxon>
        <taxon>Bacteroidota</taxon>
        <taxon>Chitinophagia</taxon>
        <taxon>Chitinophagales</taxon>
        <taxon>Chitinophagaceae</taxon>
        <taxon>Sediminibacterium</taxon>
    </lineage>
</organism>
<dbReference type="PANTHER" id="PTHR11069:SF23">
    <property type="entry name" value="LYSOSOMAL ACID GLUCOSYLCERAMIDASE"/>
    <property type="match status" value="1"/>
</dbReference>
<evidence type="ECO:0000256" key="5">
    <source>
        <dbReference type="SAM" id="SignalP"/>
    </source>
</evidence>
<dbReference type="InterPro" id="IPR033452">
    <property type="entry name" value="GH30_C"/>
</dbReference>
<evidence type="ECO:0000256" key="3">
    <source>
        <dbReference type="ARBA" id="ARBA00022801"/>
    </source>
</evidence>
<gene>
    <name evidence="8" type="ORF">GWC95_10855</name>
</gene>
<evidence type="ECO:0000313" key="9">
    <source>
        <dbReference type="Proteomes" id="UP000753802"/>
    </source>
</evidence>
<proteinExistence type="inferred from homology"/>
<feature type="chain" id="PRO_5045931831" evidence="5">
    <location>
        <begin position="22"/>
        <end position="489"/>
    </location>
</feature>
<reference evidence="8 9" key="1">
    <citation type="submission" date="2020-01" db="EMBL/GenBank/DDBJ databases">
        <title>Genome analysis.</title>
        <authorList>
            <person name="Wu S."/>
            <person name="Wang G."/>
        </authorList>
    </citation>
    <scope>NUCLEOTIDE SEQUENCE [LARGE SCALE GENOMIC DNA]</scope>
    <source>
        <strain evidence="8 9">SYL130</strain>
    </source>
</reference>
<sequence>MKNIFNPIPYSKRILNLLSLAAILLICCKGQTVTPTPPPPVQPPVNLPNEMDFWLTKGDDTVKLRKQTGNIAFNSPVNTAPYIDVDENAAFQSVDGFGYTLTGGSAEVINTLSASKKTELLQELFGNSATSIGISYLRVSIGASDLNASPFTYDDLPAGQTDLPLANFSLAKDMAVVNLLKEILAINPNIKILGSPWSAPLWMKDNNSFMGGSLQPQYYSVYAQYFVKYVQQMKAQGITIDAITPQNEPLHGGNNPSMVMTAAQQADFIKNHLGPAFKNSNISTKIIIYDHNADKPDYPISVLNDAAAKAFINGSAFHLYGGDISALSTVQAAHPDKALYFTEQWTSATGSFSGDLKWHLKNVVIGSMRNWSRVALEWNLANNSAFGPHTTGGCDACKGAITVDNSSNYTRNVAYYIIAHASKFVPAGSVRISSTITGNLNTVAFKTPSGAKVLIVENDGASGELFNIRHNGKWTLSSLPAGSVGTFIW</sequence>
<dbReference type="EMBL" id="JAACJS010000012">
    <property type="protein sequence ID" value="NCI50423.1"/>
    <property type="molecule type" value="Genomic_DNA"/>
</dbReference>
<dbReference type="InterPro" id="IPR001139">
    <property type="entry name" value="Glyco_hydro_30"/>
</dbReference>
<accession>A0ABW9ZYZ7</accession>
<dbReference type="Proteomes" id="UP000753802">
    <property type="component" value="Unassembled WGS sequence"/>
</dbReference>
<dbReference type="InterPro" id="IPR033453">
    <property type="entry name" value="Glyco_hydro_30_TIM-barrel"/>
</dbReference>
<dbReference type="SUPFAM" id="SSF51445">
    <property type="entry name" value="(Trans)glycosidases"/>
    <property type="match status" value="1"/>
</dbReference>
<keyword evidence="3 4" id="KW-0378">Hydrolase</keyword>
<comment type="similarity">
    <text evidence="1 4">Belongs to the glycosyl hydrolase 30 family.</text>
</comment>
<name>A0ABW9ZYZ7_9BACT</name>
<dbReference type="Pfam" id="PF02055">
    <property type="entry name" value="Glyco_hydro_30"/>
    <property type="match status" value="1"/>
</dbReference>
<protein>
    <submittedName>
        <fullName evidence="8">Glucosylceramidase</fullName>
    </submittedName>
</protein>
<keyword evidence="9" id="KW-1185">Reference proteome</keyword>
<feature type="domain" description="Glycosyl hydrolase family 30 TIM-barrel" evidence="6">
    <location>
        <begin position="94"/>
        <end position="425"/>
    </location>
</feature>
<dbReference type="InterPro" id="IPR017853">
    <property type="entry name" value="GH"/>
</dbReference>
<evidence type="ECO:0000256" key="1">
    <source>
        <dbReference type="ARBA" id="ARBA00005382"/>
    </source>
</evidence>
<evidence type="ECO:0000256" key="2">
    <source>
        <dbReference type="ARBA" id="ARBA00022729"/>
    </source>
</evidence>
<feature type="domain" description="Glycosyl hydrolase family 30 beta sandwich" evidence="7">
    <location>
        <begin position="428"/>
        <end position="487"/>
    </location>
</feature>
<comment type="caution">
    <text evidence="8">The sequence shown here is derived from an EMBL/GenBank/DDBJ whole genome shotgun (WGS) entry which is preliminary data.</text>
</comment>
<dbReference type="Pfam" id="PF17189">
    <property type="entry name" value="Glyco_hydro_30C"/>
    <property type="match status" value="1"/>
</dbReference>
<keyword evidence="2 5" id="KW-0732">Signal</keyword>
<evidence type="ECO:0000259" key="6">
    <source>
        <dbReference type="Pfam" id="PF02055"/>
    </source>
</evidence>
<evidence type="ECO:0000259" key="7">
    <source>
        <dbReference type="Pfam" id="PF17189"/>
    </source>
</evidence>
<evidence type="ECO:0000313" key="8">
    <source>
        <dbReference type="EMBL" id="NCI50423.1"/>
    </source>
</evidence>
<dbReference type="PANTHER" id="PTHR11069">
    <property type="entry name" value="GLUCOSYLCERAMIDASE"/>
    <property type="match status" value="1"/>
</dbReference>
<dbReference type="Gene3D" id="2.60.40.1180">
    <property type="entry name" value="Golgi alpha-mannosidase II"/>
    <property type="match status" value="1"/>
</dbReference>
<keyword evidence="4" id="KW-0326">Glycosidase</keyword>
<dbReference type="Gene3D" id="3.20.20.80">
    <property type="entry name" value="Glycosidases"/>
    <property type="match status" value="1"/>
</dbReference>
<feature type="signal peptide" evidence="5">
    <location>
        <begin position="1"/>
        <end position="21"/>
    </location>
</feature>
<dbReference type="InterPro" id="IPR013780">
    <property type="entry name" value="Glyco_hydro_b"/>
</dbReference>